<dbReference type="SMART" id="SM00304">
    <property type="entry name" value="HAMP"/>
    <property type="match status" value="1"/>
</dbReference>
<evidence type="ECO:0000256" key="9">
    <source>
        <dbReference type="ARBA" id="ARBA00022840"/>
    </source>
</evidence>
<evidence type="ECO:0000313" key="16">
    <source>
        <dbReference type="Proteomes" id="UP001597211"/>
    </source>
</evidence>
<dbReference type="PRINTS" id="PR00344">
    <property type="entry name" value="BCTRLSENSOR"/>
</dbReference>
<dbReference type="PROSITE" id="PS50885">
    <property type="entry name" value="HAMP"/>
    <property type="match status" value="1"/>
</dbReference>
<evidence type="ECO:0000256" key="3">
    <source>
        <dbReference type="ARBA" id="ARBA00012438"/>
    </source>
</evidence>
<dbReference type="EMBL" id="JBHTKZ010000033">
    <property type="protein sequence ID" value="MFD1182882.1"/>
    <property type="molecule type" value="Genomic_DNA"/>
</dbReference>
<dbReference type="EC" id="2.7.13.3" evidence="3"/>
<comment type="caution">
    <text evidence="15">The sequence shown here is derived from an EMBL/GenBank/DDBJ whole genome shotgun (WGS) entry which is preliminary data.</text>
</comment>
<keyword evidence="8" id="KW-0418">Kinase</keyword>
<dbReference type="Pfam" id="PF00512">
    <property type="entry name" value="HisKA"/>
    <property type="match status" value="1"/>
</dbReference>
<comment type="catalytic activity">
    <reaction evidence="1">
        <text>ATP + protein L-histidine = ADP + protein N-phospho-L-histidine.</text>
        <dbReference type="EC" id="2.7.13.3"/>
    </reaction>
</comment>
<keyword evidence="16" id="KW-1185">Reference proteome</keyword>
<evidence type="ECO:0000256" key="7">
    <source>
        <dbReference type="ARBA" id="ARBA00022741"/>
    </source>
</evidence>
<feature type="domain" description="Histidine kinase" evidence="13">
    <location>
        <begin position="276"/>
        <end position="498"/>
    </location>
</feature>
<dbReference type="InterPro" id="IPR003661">
    <property type="entry name" value="HisK_dim/P_dom"/>
</dbReference>
<sequence>MTIRLRLILSYIAMVLIPIFLTLLTAMVLTRVFFGTGEAAVNGSDGFQFHGHALSEFWEKINEREQLMNGVKFVAEQDPELLADPKFLAETGEKLQGLQAGLVVVRNGQVAFASDDVEQEGLEAELARIDADQEEHSRWMMGRGPEVGGRYTAERVDFAFGDQSAGTLYLLSDLNPLLGKMSRFMPLMFFSLLLIVAFTNLLLTFFVSRSILRPLYTLKRAAERIKEGELDRPLLMQRKDEFGEVGEAFEEMRERLKHSIHLQLQYEENRKEMLSNISHDLKTPITGIKACVEGLRDRVADTEEKRDKYIRMIGQKADDMDRMIEELFLFSKLDLKRLPFDFEPVDVYAFLQGCSEELKADPRLAQVQIDFSAAVERPLYVAADRDKLKRVLMNIAENSLHYMNKPDQRLTLELEANPREALVRIRDNGAGIEEDALPKVFERFYRAEASRSSQSGRSGSGLGLAIVRQIIEAHGGIVRADSRAGVGTAISFTLPRQAQAHPRTDGEAK</sequence>
<dbReference type="Pfam" id="PF00672">
    <property type="entry name" value="HAMP"/>
    <property type="match status" value="1"/>
</dbReference>
<dbReference type="SUPFAM" id="SSF47384">
    <property type="entry name" value="Homodimeric domain of signal transducing histidine kinase"/>
    <property type="match status" value="1"/>
</dbReference>
<dbReference type="InterPro" id="IPR003660">
    <property type="entry name" value="HAMP_dom"/>
</dbReference>
<dbReference type="InterPro" id="IPR050351">
    <property type="entry name" value="BphY/WalK/GraS-like"/>
</dbReference>
<reference evidence="16" key="1">
    <citation type="journal article" date="2019" name="Int. J. Syst. Evol. Microbiol.">
        <title>The Global Catalogue of Microorganisms (GCM) 10K type strain sequencing project: providing services to taxonomists for standard genome sequencing and annotation.</title>
        <authorList>
            <consortium name="The Broad Institute Genomics Platform"/>
            <consortium name="The Broad Institute Genome Sequencing Center for Infectious Disease"/>
            <person name="Wu L."/>
            <person name="Ma J."/>
        </authorList>
    </citation>
    <scope>NUCLEOTIDE SEQUENCE [LARGE SCALE GENOMIC DNA]</scope>
    <source>
        <strain evidence="16">CCUG 48216</strain>
    </source>
</reference>
<keyword evidence="11 12" id="KW-0472">Membrane</keyword>
<dbReference type="PANTHER" id="PTHR45453:SF1">
    <property type="entry name" value="PHOSPHATE REGULON SENSOR PROTEIN PHOR"/>
    <property type="match status" value="1"/>
</dbReference>
<dbReference type="PROSITE" id="PS50109">
    <property type="entry name" value="HIS_KIN"/>
    <property type="match status" value="1"/>
</dbReference>
<evidence type="ECO:0000256" key="6">
    <source>
        <dbReference type="ARBA" id="ARBA00022679"/>
    </source>
</evidence>
<dbReference type="SMART" id="SM00388">
    <property type="entry name" value="HisKA"/>
    <property type="match status" value="1"/>
</dbReference>
<dbReference type="PANTHER" id="PTHR45453">
    <property type="entry name" value="PHOSPHATE REGULON SENSOR PROTEIN PHOR"/>
    <property type="match status" value="1"/>
</dbReference>
<proteinExistence type="predicted"/>
<dbReference type="CDD" id="cd06225">
    <property type="entry name" value="HAMP"/>
    <property type="match status" value="1"/>
</dbReference>
<keyword evidence="12" id="KW-0812">Transmembrane</keyword>
<keyword evidence="10" id="KW-0902">Two-component regulatory system</keyword>
<dbReference type="SUPFAM" id="SSF158472">
    <property type="entry name" value="HAMP domain-like"/>
    <property type="match status" value="1"/>
</dbReference>
<name>A0ABW3SEJ3_9BACL</name>
<keyword evidence="7" id="KW-0547">Nucleotide-binding</keyword>
<evidence type="ECO:0000256" key="10">
    <source>
        <dbReference type="ARBA" id="ARBA00023012"/>
    </source>
</evidence>
<accession>A0ABW3SEJ3</accession>
<keyword evidence="9 15" id="KW-0067">ATP-binding</keyword>
<dbReference type="Pfam" id="PF02518">
    <property type="entry name" value="HATPase_c"/>
    <property type="match status" value="1"/>
</dbReference>
<evidence type="ECO:0000256" key="11">
    <source>
        <dbReference type="ARBA" id="ARBA00023136"/>
    </source>
</evidence>
<keyword evidence="5" id="KW-0597">Phosphoprotein</keyword>
<dbReference type="CDD" id="cd00082">
    <property type="entry name" value="HisKA"/>
    <property type="match status" value="1"/>
</dbReference>
<dbReference type="Gene3D" id="6.10.340.10">
    <property type="match status" value="1"/>
</dbReference>
<dbReference type="GO" id="GO:0005524">
    <property type="term" value="F:ATP binding"/>
    <property type="evidence" value="ECO:0007669"/>
    <property type="project" value="UniProtKB-KW"/>
</dbReference>
<keyword evidence="12" id="KW-1133">Transmembrane helix</keyword>
<dbReference type="InterPro" id="IPR036097">
    <property type="entry name" value="HisK_dim/P_sf"/>
</dbReference>
<evidence type="ECO:0000259" key="14">
    <source>
        <dbReference type="PROSITE" id="PS50885"/>
    </source>
</evidence>
<keyword evidence="4" id="KW-1003">Cell membrane</keyword>
<dbReference type="SMART" id="SM00387">
    <property type="entry name" value="HATPase_c"/>
    <property type="match status" value="1"/>
</dbReference>
<feature type="transmembrane region" description="Helical" evidence="12">
    <location>
        <begin position="184"/>
        <end position="207"/>
    </location>
</feature>
<dbReference type="RefSeq" id="WP_240270062.1">
    <property type="nucleotide sequence ID" value="NZ_JAKSXN010000037.1"/>
</dbReference>
<feature type="transmembrane region" description="Helical" evidence="12">
    <location>
        <begin position="7"/>
        <end position="29"/>
    </location>
</feature>
<dbReference type="InterPro" id="IPR003594">
    <property type="entry name" value="HATPase_dom"/>
</dbReference>
<feature type="domain" description="HAMP" evidence="14">
    <location>
        <begin position="209"/>
        <end position="261"/>
    </location>
</feature>
<evidence type="ECO:0000256" key="8">
    <source>
        <dbReference type="ARBA" id="ARBA00022777"/>
    </source>
</evidence>
<gene>
    <name evidence="15" type="ORF">ACFQ2Z_16095</name>
</gene>
<protein>
    <recommendedName>
        <fullName evidence="3">histidine kinase</fullName>
        <ecNumber evidence="3">2.7.13.3</ecNumber>
    </recommendedName>
</protein>
<evidence type="ECO:0000256" key="12">
    <source>
        <dbReference type="SAM" id="Phobius"/>
    </source>
</evidence>
<organism evidence="15 16">
    <name type="scientific">Paenibacillus timonensis</name>
    <dbReference type="NCBI Taxonomy" id="225915"/>
    <lineage>
        <taxon>Bacteria</taxon>
        <taxon>Bacillati</taxon>
        <taxon>Bacillota</taxon>
        <taxon>Bacilli</taxon>
        <taxon>Bacillales</taxon>
        <taxon>Paenibacillaceae</taxon>
        <taxon>Paenibacillus</taxon>
    </lineage>
</organism>
<dbReference type="Proteomes" id="UP001597211">
    <property type="component" value="Unassembled WGS sequence"/>
</dbReference>
<dbReference type="SUPFAM" id="SSF55874">
    <property type="entry name" value="ATPase domain of HSP90 chaperone/DNA topoisomerase II/histidine kinase"/>
    <property type="match status" value="1"/>
</dbReference>
<dbReference type="Gene3D" id="1.10.287.130">
    <property type="match status" value="1"/>
</dbReference>
<evidence type="ECO:0000259" key="13">
    <source>
        <dbReference type="PROSITE" id="PS50109"/>
    </source>
</evidence>
<evidence type="ECO:0000256" key="1">
    <source>
        <dbReference type="ARBA" id="ARBA00000085"/>
    </source>
</evidence>
<dbReference type="InterPro" id="IPR036890">
    <property type="entry name" value="HATPase_C_sf"/>
</dbReference>
<dbReference type="InterPro" id="IPR005467">
    <property type="entry name" value="His_kinase_dom"/>
</dbReference>
<evidence type="ECO:0000256" key="4">
    <source>
        <dbReference type="ARBA" id="ARBA00022475"/>
    </source>
</evidence>
<evidence type="ECO:0000256" key="2">
    <source>
        <dbReference type="ARBA" id="ARBA00004651"/>
    </source>
</evidence>
<dbReference type="CDD" id="cd00075">
    <property type="entry name" value="HATPase"/>
    <property type="match status" value="1"/>
</dbReference>
<dbReference type="Gene3D" id="3.30.565.10">
    <property type="entry name" value="Histidine kinase-like ATPase, C-terminal domain"/>
    <property type="match status" value="1"/>
</dbReference>
<comment type="subcellular location">
    <subcellularLocation>
        <location evidence="2">Cell membrane</location>
        <topology evidence="2">Multi-pass membrane protein</topology>
    </subcellularLocation>
</comment>
<evidence type="ECO:0000256" key="5">
    <source>
        <dbReference type="ARBA" id="ARBA00022553"/>
    </source>
</evidence>
<dbReference type="InterPro" id="IPR004358">
    <property type="entry name" value="Sig_transdc_His_kin-like_C"/>
</dbReference>
<evidence type="ECO:0000313" key="15">
    <source>
        <dbReference type="EMBL" id="MFD1182882.1"/>
    </source>
</evidence>
<keyword evidence="6" id="KW-0808">Transferase</keyword>